<comment type="subcellular location">
    <subcellularLocation>
        <location evidence="3">Cytoplasm</location>
    </subcellularLocation>
</comment>
<dbReference type="GO" id="GO:0051087">
    <property type="term" value="F:protein-folding chaperone binding"/>
    <property type="evidence" value="ECO:0007669"/>
    <property type="project" value="TreeGrafter"/>
</dbReference>
<dbReference type="Pfam" id="PF00166">
    <property type="entry name" value="Cpn10"/>
    <property type="match status" value="1"/>
</dbReference>
<dbReference type="InterPro" id="IPR020818">
    <property type="entry name" value="Chaperonin_GroES"/>
</dbReference>
<organism evidence="5 6">
    <name type="scientific">Ligilactobacillus hayakitensis DSM 18933 = JCM 14209</name>
    <dbReference type="NCBI Taxonomy" id="1423755"/>
    <lineage>
        <taxon>Bacteria</taxon>
        <taxon>Bacillati</taxon>
        <taxon>Bacillota</taxon>
        <taxon>Bacilli</taxon>
        <taxon>Lactobacillales</taxon>
        <taxon>Lactobacillaceae</taxon>
        <taxon>Ligilactobacillus</taxon>
    </lineage>
</organism>
<keyword evidence="3" id="KW-0963">Cytoplasm</keyword>
<evidence type="ECO:0000256" key="1">
    <source>
        <dbReference type="ARBA" id="ARBA00006975"/>
    </source>
</evidence>
<comment type="function">
    <text evidence="3 4">Together with the chaperonin GroEL, plays an essential role in assisting protein folding. The GroEL-GroES system forms a nano-cage that allows encapsulation of the non-native substrate proteins and provides a physical environment optimized to promote and accelerate protein folding. GroES binds to the apical surface of the GroEL ring, thereby capping the opening of the GroEL channel.</text>
</comment>
<dbReference type="InterPro" id="IPR011032">
    <property type="entry name" value="GroES-like_sf"/>
</dbReference>
<evidence type="ECO:0000313" key="6">
    <source>
        <dbReference type="Proteomes" id="UP000051054"/>
    </source>
</evidence>
<comment type="similarity">
    <text evidence="1 3 4">Belongs to the GroES chaperonin family.</text>
</comment>
<dbReference type="Gene3D" id="2.30.33.40">
    <property type="entry name" value="GroES chaperonin"/>
    <property type="match status" value="1"/>
</dbReference>
<sequence length="96" mass="10571">MIKPLDNHVVLKVEKQNQEEKQVGGIYLAGAKEEKPNTAEVLAVGPGRVLENGNRVAPEVEVGQKVLFDKYAGSEVELDNQKYLVVRDTDLIAVID</sequence>
<dbReference type="PANTHER" id="PTHR10772:SF58">
    <property type="entry name" value="CO-CHAPERONIN GROES"/>
    <property type="match status" value="1"/>
</dbReference>
<dbReference type="GO" id="GO:0046872">
    <property type="term" value="F:metal ion binding"/>
    <property type="evidence" value="ECO:0007669"/>
    <property type="project" value="TreeGrafter"/>
</dbReference>
<proteinExistence type="inferred from homology"/>
<dbReference type="AlphaFoldDB" id="A0A0R1WT18"/>
<dbReference type="PATRIC" id="fig|1423755.3.peg.1063"/>
<comment type="caution">
    <text evidence="5">The sequence shown here is derived from an EMBL/GenBank/DDBJ whole genome shotgun (WGS) entry which is preliminary data.</text>
</comment>
<dbReference type="PRINTS" id="PR00297">
    <property type="entry name" value="CHAPERONIN10"/>
</dbReference>
<keyword evidence="2 3" id="KW-0143">Chaperone</keyword>
<dbReference type="SUPFAM" id="SSF50129">
    <property type="entry name" value="GroES-like"/>
    <property type="match status" value="1"/>
</dbReference>
<evidence type="ECO:0000313" key="5">
    <source>
        <dbReference type="EMBL" id="KRM18326.1"/>
    </source>
</evidence>
<dbReference type="FunFam" id="2.30.33.40:FF:000001">
    <property type="entry name" value="10 kDa chaperonin"/>
    <property type="match status" value="1"/>
</dbReference>
<evidence type="ECO:0000256" key="4">
    <source>
        <dbReference type="RuleBase" id="RU000535"/>
    </source>
</evidence>
<dbReference type="GO" id="GO:0005737">
    <property type="term" value="C:cytoplasm"/>
    <property type="evidence" value="ECO:0007669"/>
    <property type="project" value="UniProtKB-SubCell"/>
</dbReference>
<dbReference type="RefSeq" id="WP_056938421.1">
    <property type="nucleotide sequence ID" value="NZ_AZGD01000095.1"/>
</dbReference>
<dbReference type="GO" id="GO:0005524">
    <property type="term" value="F:ATP binding"/>
    <property type="evidence" value="ECO:0007669"/>
    <property type="project" value="InterPro"/>
</dbReference>
<dbReference type="eggNOG" id="COG0234">
    <property type="taxonomic scope" value="Bacteria"/>
</dbReference>
<dbReference type="STRING" id="1423755.FC40_GL001006"/>
<dbReference type="CDD" id="cd00320">
    <property type="entry name" value="cpn10"/>
    <property type="match status" value="1"/>
</dbReference>
<dbReference type="GO" id="GO:0051082">
    <property type="term" value="F:unfolded protein binding"/>
    <property type="evidence" value="ECO:0007669"/>
    <property type="project" value="TreeGrafter"/>
</dbReference>
<dbReference type="HAMAP" id="MF_00580">
    <property type="entry name" value="CH10"/>
    <property type="match status" value="1"/>
</dbReference>
<dbReference type="EMBL" id="AZGD01000095">
    <property type="protein sequence ID" value="KRM18326.1"/>
    <property type="molecule type" value="Genomic_DNA"/>
</dbReference>
<keyword evidence="6" id="KW-1185">Reference proteome</keyword>
<gene>
    <name evidence="3" type="primary">groES</name>
    <name evidence="3" type="synonym">groS</name>
    <name evidence="5" type="ORF">FC40_GL001006</name>
</gene>
<reference evidence="5 6" key="1">
    <citation type="journal article" date="2015" name="Genome Announc.">
        <title>Expanding the biotechnology potential of lactobacilli through comparative genomics of 213 strains and associated genera.</title>
        <authorList>
            <person name="Sun Z."/>
            <person name="Harris H.M."/>
            <person name="McCann A."/>
            <person name="Guo C."/>
            <person name="Argimon S."/>
            <person name="Zhang W."/>
            <person name="Yang X."/>
            <person name="Jeffery I.B."/>
            <person name="Cooney J.C."/>
            <person name="Kagawa T.F."/>
            <person name="Liu W."/>
            <person name="Song Y."/>
            <person name="Salvetti E."/>
            <person name="Wrobel A."/>
            <person name="Rasinkangas P."/>
            <person name="Parkhill J."/>
            <person name="Rea M.C."/>
            <person name="O'Sullivan O."/>
            <person name="Ritari J."/>
            <person name="Douillard F.P."/>
            <person name="Paul Ross R."/>
            <person name="Yang R."/>
            <person name="Briner A.E."/>
            <person name="Felis G.E."/>
            <person name="de Vos W.M."/>
            <person name="Barrangou R."/>
            <person name="Klaenhammer T.R."/>
            <person name="Caufield P.W."/>
            <person name="Cui Y."/>
            <person name="Zhang H."/>
            <person name="O'Toole P.W."/>
        </authorList>
    </citation>
    <scope>NUCLEOTIDE SEQUENCE [LARGE SCALE GENOMIC DNA]</scope>
    <source>
        <strain evidence="5 6">DSM 18933</strain>
    </source>
</reference>
<evidence type="ECO:0000256" key="3">
    <source>
        <dbReference type="HAMAP-Rule" id="MF_00580"/>
    </source>
</evidence>
<protein>
    <recommendedName>
        <fullName evidence="3">Co-chaperonin GroES</fullName>
    </recommendedName>
    <alternativeName>
        <fullName evidence="3">10 kDa chaperonin</fullName>
    </alternativeName>
    <alternativeName>
        <fullName evidence="3">Chaperonin-10</fullName>
        <shortName evidence="3">Cpn10</shortName>
    </alternativeName>
</protein>
<dbReference type="SMART" id="SM00883">
    <property type="entry name" value="Cpn10"/>
    <property type="match status" value="1"/>
</dbReference>
<dbReference type="NCBIfam" id="NF001531">
    <property type="entry name" value="PRK00364.2-2"/>
    <property type="match status" value="1"/>
</dbReference>
<name>A0A0R1WT18_9LACO</name>
<dbReference type="Proteomes" id="UP000051054">
    <property type="component" value="Unassembled WGS sequence"/>
</dbReference>
<evidence type="ECO:0000256" key="2">
    <source>
        <dbReference type="ARBA" id="ARBA00023186"/>
    </source>
</evidence>
<dbReference type="GO" id="GO:0044183">
    <property type="term" value="F:protein folding chaperone"/>
    <property type="evidence" value="ECO:0007669"/>
    <property type="project" value="InterPro"/>
</dbReference>
<comment type="subunit">
    <text evidence="3">Heptamer of 7 subunits arranged in a ring. Interacts with the chaperonin GroEL.</text>
</comment>
<dbReference type="PANTHER" id="PTHR10772">
    <property type="entry name" value="10 KDA HEAT SHOCK PROTEIN"/>
    <property type="match status" value="1"/>
</dbReference>
<accession>A0A0R1WT18</accession>
<dbReference type="InterPro" id="IPR037124">
    <property type="entry name" value="Chaperonin_GroES_sf"/>
</dbReference>